<reference evidence="7 8" key="1">
    <citation type="submission" date="2024-01" db="EMBL/GenBank/DDBJ databases">
        <title>The genomes of 5 underutilized Papilionoideae crops provide insights into root nodulation and disease resistanc.</title>
        <authorList>
            <person name="Jiang F."/>
        </authorList>
    </citation>
    <scope>NUCLEOTIDE SEQUENCE [LARGE SCALE GENOMIC DNA]</scope>
    <source>
        <strain evidence="7">JINMINGXINNONG_FW02</strain>
        <tissue evidence="7">Leaves</tissue>
    </source>
</reference>
<dbReference type="Pfam" id="PF12327">
    <property type="entry name" value="FtsZ_C"/>
    <property type="match status" value="1"/>
</dbReference>
<evidence type="ECO:0000313" key="7">
    <source>
        <dbReference type="EMBL" id="KAK7371966.1"/>
    </source>
</evidence>
<dbReference type="GO" id="GO:0003924">
    <property type="term" value="F:GTPase activity"/>
    <property type="evidence" value="ECO:0007669"/>
    <property type="project" value="InterPro"/>
</dbReference>
<keyword evidence="8" id="KW-1185">Reference proteome</keyword>
<dbReference type="InterPro" id="IPR003008">
    <property type="entry name" value="Tubulin_FtsZ_GTPase"/>
</dbReference>
<dbReference type="InterPro" id="IPR045061">
    <property type="entry name" value="FtsZ/CetZ"/>
</dbReference>
<dbReference type="GO" id="GO:0007017">
    <property type="term" value="P:microtubule-based process"/>
    <property type="evidence" value="ECO:0007669"/>
    <property type="project" value="InterPro"/>
</dbReference>
<dbReference type="PANTHER" id="PTHR30314">
    <property type="entry name" value="CELL DIVISION PROTEIN FTSZ-RELATED"/>
    <property type="match status" value="1"/>
</dbReference>
<evidence type="ECO:0000256" key="1">
    <source>
        <dbReference type="ARBA" id="ARBA00009690"/>
    </source>
</evidence>
<evidence type="ECO:0000256" key="3">
    <source>
        <dbReference type="ARBA" id="ARBA00023134"/>
    </source>
</evidence>
<feature type="domain" description="Tubulin/FtsZ 2-layer sandwich" evidence="6">
    <location>
        <begin position="255"/>
        <end position="372"/>
    </location>
</feature>
<dbReference type="SMART" id="SM00865">
    <property type="entry name" value="Tubulin_C"/>
    <property type="match status" value="1"/>
</dbReference>
<dbReference type="InterPro" id="IPR020805">
    <property type="entry name" value="Cell_div_FtsZ_CS"/>
</dbReference>
<dbReference type="GO" id="GO:0005525">
    <property type="term" value="F:GTP binding"/>
    <property type="evidence" value="ECO:0007669"/>
    <property type="project" value="UniProtKB-KW"/>
</dbReference>
<dbReference type="SUPFAM" id="SSF55307">
    <property type="entry name" value="Tubulin C-terminal domain-like"/>
    <property type="match status" value="1"/>
</dbReference>
<dbReference type="PANTHER" id="PTHR30314:SF12">
    <property type="entry name" value="CELL DIVISION PROTEIN FTSZ HOMOLOG 1, CHLOROPLASTIC"/>
    <property type="match status" value="1"/>
</dbReference>
<dbReference type="PROSITE" id="PS01135">
    <property type="entry name" value="FTSZ_2"/>
    <property type="match status" value="1"/>
</dbReference>
<feature type="region of interest" description="Disordered" evidence="4">
    <location>
        <begin position="385"/>
        <end position="414"/>
    </location>
</feature>
<evidence type="ECO:0000313" key="8">
    <source>
        <dbReference type="Proteomes" id="UP001374584"/>
    </source>
</evidence>
<dbReference type="GO" id="GO:0010020">
    <property type="term" value="P:chloroplast fission"/>
    <property type="evidence" value="ECO:0007669"/>
    <property type="project" value="TreeGrafter"/>
</dbReference>
<dbReference type="Gene3D" id="3.30.1330.20">
    <property type="entry name" value="Tubulin/FtsZ, C-terminal domain"/>
    <property type="match status" value="1"/>
</dbReference>
<dbReference type="InterPro" id="IPR008280">
    <property type="entry name" value="Tub_FtsZ_C"/>
</dbReference>
<dbReference type="InterPro" id="IPR024757">
    <property type="entry name" value="FtsZ_C"/>
</dbReference>
<sequence>MAMLHPLTNPNELLSLSCSSTFHHNALTTVVSLNPRTTRIAPQLGRFGSVICSYAYVDNAKIKVVGIGGGGNNAVNRMIGSGLQGVDFYAINTDAQALLNSTAENPIKIGEVLTRGLGTGGNPLLGEQAAEESRVAIADALKGSDLVFVTAGMGGGTGSGAAPVVAQISKEAGYLTVGVVTYPFSFEGRRRSLQAFEAIERLQKNVDTLIVIPNDRLLDIADEQMPLQDAFRLADDVLRQGVQGISDIITVPGLVNVDFADVKAVMKDSGTAMLGVGVSSGKNRAEEAAEQATLAPLIGSSIQSATGVVYNITGGKDITLQEVNRVSQVVTSLADPSANIIFGAVVDDRYTGEIHVTIIATGFSQSFQKKLLRDPRAAKLLDKVAEGQQSKAVPPSLKSSNKVESKPSPRKLFF</sequence>
<dbReference type="FunFam" id="3.30.1330.20:FF:000012">
    <property type="entry name" value="Cell division protein FtsZ 1, chloroplastic"/>
    <property type="match status" value="1"/>
</dbReference>
<dbReference type="NCBIfam" id="TIGR00065">
    <property type="entry name" value="ftsZ"/>
    <property type="match status" value="1"/>
</dbReference>
<protein>
    <submittedName>
        <fullName evidence="7">Uncharacterized protein</fullName>
    </submittedName>
</protein>
<dbReference type="InterPro" id="IPR037103">
    <property type="entry name" value="Tubulin/FtsZ-like_C"/>
</dbReference>
<organism evidence="7 8">
    <name type="scientific">Phaseolus coccineus</name>
    <name type="common">Scarlet runner bean</name>
    <name type="synonym">Phaseolus multiflorus</name>
    <dbReference type="NCBI Taxonomy" id="3886"/>
    <lineage>
        <taxon>Eukaryota</taxon>
        <taxon>Viridiplantae</taxon>
        <taxon>Streptophyta</taxon>
        <taxon>Embryophyta</taxon>
        <taxon>Tracheophyta</taxon>
        <taxon>Spermatophyta</taxon>
        <taxon>Magnoliopsida</taxon>
        <taxon>eudicotyledons</taxon>
        <taxon>Gunneridae</taxon>
        <taxon>Pentapetalae</taxon>
        <taxon>rosids</taxon>
        <taxon>fabids</taxon>
        <taxon>Fabales</taxon>
        <taxon>Fabaceae</taxon>
        <taxon>Papilionoideae</taxon>
        <taxon>50 kb inversion clade</taxon>
        <taxon>NPAAA clade</taxon>
        <taxon>indigoferoid/millettioid clade</taxon>
        <taxon>Phaseoleae</taxon>
        <taxon>Phaseolus</taxon>
    </lineage>
</organism>
<dbReference type="PROSITE" id="PS01134">
    <property type="entry name" value="FTSZ_1"/>
    <property type="match status" value="1"/>
</dbReference>
<dbReference type="HAMAP" id="MF_00909">
    <property type="entry name" value="FtsZ"/>
    <property type="match status" value="1"/>
</dbReference>
<name>A0AAN9NG32_PHACN</name>
<keyword evidence="2" id="KW-0547">Nucleotide-binding</keyword>
<dbReference type="Gene3D" id="3.40.50.1440">
    <property type="entry name" value="Tubulin/FtsZ, GTPase domain"/>
    <property type="match status" value="1"/>
</dbReference>
<dbReference type="GO" id="GO:0032153">
    <property type="term" value="C:cell division site"/>
    <property type="evidence" value="ECO:0007669"/>
    <property type="project" value="TreeGrafter"/>
</dbReference>
<comment type="similarity">
    <text evidence="1">Belongs to the FtsZ family.</text>
</comment>
<accession>A0AAN9NG32</accession>
<dbReference type="CDD" id="cd02201">
    <property type="entry name" value="FtsZ_type1"/>
    <property type="match status" value="1"/>
</dbReference>
<dbReference type="PRINTS" id="PR00423">
    <property type="entry name" value="CELLDVISFTSZ"/>
</dbReference>
<dbReference type="GO" id="GO:0005874">
    <property type="term" value="C:microtubule"/>
    <property type="evidence" value="ECO:0007669"/>
    <property type="project" value="InterPro"/>
</dbReference>
<dbReference type="GO" id="GO:0051301">
    <property type="term" value="P:cell division"/>
    <property type="evidence" value="ECO:0007669"/>
    <property type="project" value="TreeGrafter"/>
</dbReference>
<evidence type="ECO:0000259" key="5">
    <source>
        <dbReference type="SMART" id="SM00864"/>
    </source>
</evidence>
<feature type="domain" description="Tubulin/FtsZ GTPase" evidence="5">
    <location>
        <begin position="61"/>
        <end position="253"/>
    </location>
</feature>
<evidence type="ECO:0000259" key="6">
    <source>
        <dbReference type="SMART" id="SM00865"/>
    </source>
</evidence>
<dbReference type="PROSITE" id="PS00227">
    <property type="entry name" value="TUBULIN"/>
    <property type="match status" value="1"/>
</dbReference>
<feature type="compositionally biased region" description="Polar residues" evidence="4">
    <location>
        <begin position="387"/>
        <end position="400"/>
    </location>
</feature>
<dbReference type="SMART" id="SM00864">
    <property type="entry name" value="Tubulin"/>
    <property type="match status" value="1"/>
</dbReference>
<dbReference type="InterPro" id="IPR000158">
    <property type="entry name" value="Cell_div_FtsZ"/>
</dbReference>
<keyword evidence="3" id="KW-0342">GTP-binding</keyword>
<evidence type="ECO:0000256" key="4">
    <source>
        <dbReference type="SAM" id="MobiDB-lite"/>
    </source>
</evidence>
<dbReference type="GO" id="GO:0009507">
    <property type="term" value="C:chloroplast"/>
    <property type="evidence" value="ECO:0007669"/>
    <property type="project" value="TreeGrafter"/>
</dbReference>
<dbReference type="SUPFAM" id="SSF52490">
    <property type="entry name" value="Tubulin nucleotide-binding domain-like"/>
    <property type="match status" value="1"/>
</dbReference>
<dbReference type="InterPro" id="IPR017975">
    <property type="entry name" value="Tubulin_CS"/>
</dbReference>
<dbReference type="InterPro" id="IPR036525">
    <property type="entry name" value="Tubulin/FtsZ_GTPase_sf"/>
</dbReference>
<dbReference type="EMBL" id="JAYMYR010000003">
    <property type="protein sequence ID" value="KAK7371966.1"/>
    <property type="molecule type" value="Genomic_DNA"/>
</dbReference>
<dbReference type="FunFam" id="3.40.50.1440:FF:000022">
    <property type="entry name" value="Cell division protein FtsZ 1, chloroplastic"/>
    <property type="match status" value="1"/>
</dbReference>
<proteinExistence type="inferred from homology"/>
<comment type="caution">
    <text evidence="7">The sequence shown here is derived from an EMBL/GenBank/DDBJ whole genome shotgun (WGS) entry which is preliminary data.</text>
</comment>
<dbReference type="Pfam" id="PF00091">
    <property type="entry name" value="Tubulin"/>
    <property type="match status" value="1"/>
</dbReference>
<gene>
    <name evidence="7" type="ORF">VNO80_05333</name>
</gene>
<evidence type="ECO:0000256" key="2">
    <source>
        <dbReference type="ARBA" id="ARBA00022741"/>
    </source>
</evidence>
<dbReference type="AlphaFoldDB" id="A0AAN9NG32"/>
<dbReference type="Proteomes" id="UP001374584">
    <property type="component" value="Unassembled WGS sequence"/>
</dbReference>
<dbReference type="InterPro" id="IPR018316">
    <property type="entry name" value="Tubulin/FtsZ_2-layer-sand-dom"/>
</dbReference>